<dbReference type="GO" id="GO:0000786">
    <property type="term" value="C:nucleosome"/>
    <property type="evidence" value="ECO:0007669"/>
    <property type="project" value="InterPro"/>
</dbReference>
<dbReference type="GO" id="GO:0003691">
    <property type="term" value="F:double-stranded telomeric DNA binding"/>
    <property type="evidence" value="ECO:0007669"/>
    <property type="project" value="InterPro"/>
</dbReference>
<dbReference type="PANTHER" id="PTHR46267:SF15">
    <property type="entry name" value="WINGED HELIX-TURN-HELIX TRANSCRIPTION REPRESSOR DNA-BINDING PROTEIN-RELATED"/>
    <property type="match status" value="1"/>
</dbReference>
<name>A0A2P6RKC2_ROSCH</name>
<dbReference type="InterPro" id="IPR001005">
    <property type="entry name" value="SANT/Myb"/>
</dbReference>
<feature type="compositionally biased region" description="Basic and acidic residues" evidence="10">
    <location>
        <begin position="91"/>
        <end position="113"/>
    </location>
</feature>
<feature type="region of interest" description="Disordered" evidence="10">
    <location>
        <begin position="211"/>
        <end position="245"/>
    </location>
</feature>
<dbReference type="SUPFAM" id="SSF46689">
    <property type="entry name" value="Homeodomain-like"/>
    <property type="match status" value="1"/>
</dbReference>
<dbReference type="GO" id="GO:0006334">
    <property type="term" value="P:nucleosome assembly"/>
    <property type="evidence" value="ECO:0007669"/>
    <property type="project" value="InterPro"/>
</dbReference>
<feature type="region of interest" description="Disordered" evidence="10">
    <location>
        <begin position="55"/>
        <end position="135"/>
    </location>
</feature>
<dbReference type="SMART" id="SM00526">
    <property type="entry name" value="H15"/>
    <property type="match status" value="1"/>
</dbReference>
<evidence type="ECO:0000256" key="2">
    <source>
        <dbReference type="ARBA" id="ARBA00004604"/>
    </source>
</evidence>
<dbReference type="PROSITE" id="PS50090">
    <property type="entry name" value="MYB_LIKE"/>
    <property type="match status" value="1"/>
</dbReference>
<feature type="domain" description="Myb-like" evidence="11">
    <location>
        <begin position="5"/>
        <end position="57"/>
    </location>
</feature>
<evidence type="ECO:0000256" key="6">
    <source>
        <dbReference type="ARBA" id="ARBA00023125"/>
    </source>
</evidence>
<keyword evidence="15" id="KW-1185">Reference proteome</keyword>
<evidence type="ECO:0000256" key="3">
    <source>
        <dbReference type="ARBA" id="ARBA00022454"/>
    </source>
</evidence>
<sequence>MGNPKQKWTSEEEEALRAGVRKHGTGKWKDIQKDPEFNPFLSSRSNIDLKDKWRNMSVSGVGGPREKARMRPRDSPVTLFSTPQPSAAAPVKRDPAAALLKRESSAAPVKREAAASLVKGEPVADDSPTEAKTEAKTAPMYNAMIFEALSNSTDPNGLETGAIANFIEQRYVLEKKNEVPQNFRRLLSSRLRRLVAQEKLEKFQNCFKIKSDSSGETKAPPPPKQNDAPLAPNAPKQNDTPAAPKQNDVQLTQLQSHADVIPYETVEEAAVAAAYKIAEAENKSFVAAEAVKESERVSQMFEDTNSVLQLAEEFLKKCSQGEVLLVV</sequence>
<dbReference type="GO" id="GO:0005730">
    <property type="term" value="C:nucleolus"/>
    <property type="evidence" value="ECO:0007669"/>
    <property type="project" value="UniProtKB-SubCell"/>
</dbReference>
<dbReference type="Gene3D" id="1.10.10.10">
    <property type="entry name" value="Winged helix-like DNA-binding domain superfamily/Winged helix DNA-binding domain"/>
    <property type="match status" value="1"/>
</dbReference>
<dbReference type="Proteomes" id="UP000238479">
    <property type="component" value="Chromosome 2"/>
</dbReference>
<dbReference type="SMART" id="SM00717">
    <property type="entry name" value="SANT"/>
    <property type="match status" value="1"/>
</dbReference>
<dbReference type="AlphaFoldDB" id="A0A2P6RKC2"/>
<feature type="region of interest" description="Disordered" evidence="10">
    <location>
        <begin position="1"/>
        <end position="43"/>
    </location>
</feature>
<evidence type="ECO:0000313" key="14">
    <source>
        <dbReference type="EMBL" id="PRQ46886.1"/>
    </source>
</evidence>
<evidence type="ECO:0000256" key="1">
    <source>
        <dbReference type="ARBA" id="ARBA00004286"/>
    </source>
</evidence>
<dbReference type="SUPFAM" id="SSF46785">
    <property type="entry name" value="Winged helix' DNA-binding domain"/>
    <property type="match status" value="1"/>
</dbReference>
<dbReference type="InterPro" id="IPR036390">
    <property type="entry name" value="WH_DNA-bd_sf"/>
</dbReference>
<keyword evidence="3" id="KW-0158">Chromosome</keyword>
<evidence type="ECO:0000256" key="9">
    <source>
        <dbReference type="ARBA" id="ARBA00032813"/>
    </source>
</evidence>
<comment type="caution">
    <text evidence="14">The sequence shown here is derived from an EMBL/GenBank/DDBJ whole genome shotgun (WGS) entry which is preliminary data.</text>
</comment>
<dbReference type="CDD" id="cd11660">
    <property type="entry name" value="SANT_TRF"/>
    <property type="match status" value="1"/>
</dbReference>
<evidence type="ECO:0000256" key="10">
    <source>
        <dbReference type="SAM" id="MobiDB-lite"/>
    </source>
</evidence>
<dbReference type="InterPro" id="IPR044597">
    <property type="entry name" value="SMH1-6"/>
</dbReference>
<dbReference type="FunFam" id="1.10.10.60:FF:000168">
    <property type="entry name" value="Telomere repeat-binding factor 1"/>
    <property type="match status" value="1"/>
</dbReference>
<evidence type="ECO:0000256" key="5">
    <source>
        <dbReference type="ARBA" id="ARBA00023054"/>
    </source>
</evidence>
<evidence type="ECO:0000259" key="13">
    <source>
        <dbReference type="PROSITE" id="PS51504"/>
    </source>
</evidence>
<keyword evidence="4" id="KW-0805">Transcription regulation</keyword>
<dbReference type="OrthoDB" id="608866at2759"/>
<dbReference type="EMBL" id="PDCK01000040">
    <property type="protein sequence ID" value="PRQ46886.1"/>
    <property type="molecule type" value="Genomic_DNA"/>
</dbReference>
<feature type="compositionally biased region" description="Basic and acidic residues" evidence="10">
    <location>
        <begin position="27"/>
        <end position="36"/>
    </location>
</feature>
<proteinExistence type="predicted"/>
<dbReference type="InterPro" id="IPR036388">
    <property type="entry name" value="WH-like_DNA-bd_sf"/>
</dbReference>
<evidence type="ECO:0000256" key="7">
    <source>
        <dbReference type="ARBA" id="ARBA00023163"/>
    </source>
</evidence>
<evidence type="ECO:0000256" key="8">
    <source>
        <dbReference type="ARBA" id="ARBA00023242"/>
    </source>
</evidence>
<dbReference type="PROSITE" id="PS51504">
    <property type="entry name" value="H15"/>
    <property type="match status" value="1"/>
</dbReference>
<dbReference type="Gramene" id="PRQ46886">
    <property type="protein sequence ID" value="PRQ46886"/>
    <property type="gene ID" value="RchiOBHm_Chr2g0093821"/>
</dbReference>
<organism evidence="14 15">
    <name type="scientific">Rosa chinensis</name>
    <name type="common">China rose</name>
    <dbReference type="NCBI Taxonomy" id="74649"/>
    <lineage>
        <taxon>Eukaryota</taxon>
        <taxon>Viridiplantae</taxon>
        <taxon>Streptophyta</taxon>
        <taxon>Embryophyta</taxon>
        <taxon>Tracheophyta</taxon>
        <taxon>Spermatophyta</taxon>
        <taxon>Magnoliopsida</taxon>
        <taxon>eudicotyledons</taxon>
        <taxon>Gunneridae</taxon>
        <taxon>Pentapetalae</taxon>
        <taxon>rosids</taxon>
        <taxon>fabids</taxon>
        <taxon>Rosales</taxon>
        <taxon>Rosaceae</taxon>
        <taxon>Rosoideae</taxon>
        <taxon>Rosoideae incertae sedis</taxon>
        <taxon>Rosa</taxon>
    </lineage>
</organism>
<feature type="compositionally biased region" description="Basic and acidic residues" evidence="10">
    <location>
        <begin position="64"/>
        <end position="74"/>
    </location>
</feature>
<evidence type="ECO:0000256" key="4">
    <source>
        <dbReference type="ARBA" id="ARBA00023015"/>
    </source>
</evidence>
<accession>A0A2P6RKC2</accession>
<comment type="subcellular location">
    <subcellularLocation>
        <location evidence="1">Chromosome</location>
    </subcellularLocation>
    <subcellularLocation>
        <location evidence="2">Nucleus</location>
        <location evidence="2">Nucleolus</location>
    </subcellularLocation>
</comment>
<keyword evidence="8" id="KW-0539">Nucleus</keyword>
<keyword evidence="6" id="KW-0238">DNA-binding</keyword>
<dbReference type="PANTHER" id="PTHR46267">
    <property type="entry name" value="SINGLE MYB HISTONE 4"/>
    <property type="match status" value="1"/>
</dbReference>
<dbReference type="InterPro" id="IPR005818">
    <property type="entry name" value="Histone_H1/H5_H15"/>
</dbReference>
<dbReference type="InterPro" id="IPR009057">
    <property type="entry name" value="Homeodomain-like_sf"/>
</dbReference>
<evidence type="ECO:0000259" key="11">
    <source>
        <dbReference type="PROSITE" id="PS50090"/>
    </source>
</evidence>
<dbReference type="PROSITE" id="PS51294">
    <property type="entry name" value="HTH_MYB"/>
    <property type="match status" value="1"/>
</dbReference>
<dbReference type="Pfam" id="PF00538">
    <property type="entry name" value="Linker_histone"/>
    <property type="match status" value="1"/>
</dbReference>
<keyword evidence="7" id="KW-0804">Transcription</keyword>
<evidence type="ECO:0000259" key="12">
    <source>
        <dbReference type="PROSITE" id="PS51294"/>
    </source>
</evidence>
<dbReference type="Gene3D" id="1.10.10.60">
    <property type="entry name" value="Homeodomain-like"/>
    <property type="match status" value="1"/>
</dbReference>
<protein>
    <recommendedName>
        <fullName evidence="9">MYB transcription factor</fullName>
    </recommendedName>
</protein>
<gene>
    <name evidence="14" type="ORF">RchiOBHm_Chr2g0093821</name>
</gene>
<evidence type="ECO:0000313" key="15">
    <source>
        <dbReference type="Proteomes" id="UP000238479"/>
    </source>
</evidence>
<reference evidence="14 15" key="1">
    <citation type="journal article" date="2018" name="Nat. Genet.">
        <title>The Rosa genome provides new insights in the design of modern roses.</title>
        <authorList>
            <person name="Bendahmane M."/>
        </authorList>
    </citation>
    <scope>NUCLEOTIDE SEQUENCE [LARGE SCALE GENOMIC DNA]</scope>
    <source>
        <strain evidence="15">cv. Old Blush</strain>
    </source>
</reference>
<dbReference type="InterPro" id="IPR017930">
    <property type="entry name" value="Myb_dom"/>
</dbReference>
<dbReference type="Pfam" id="PF00249">
    <property type="entry name" value="Myb_DNA-binding"/>
    <property type="match status" value="1"/>
</dbReference>
<feature type="domain" description="H15" evidence="13">
    <location>
        <begin position="137"/>
        <end position="211"/>
    </location>
</feature>
<dbReference type="OMA" id="QCCRDEV"/>
<feature type="domain" description="HTH myb-type" evidence="12">
    <location>
        <begin position="1"/>
        <end position="61"/>
    </location>
</feature>
<keyword evidence="5" id="KW-0175">Coiled coil</keyword>